<dbReference type="AlphaFoldDB" id="A0A657LRL4"/>
<accession>A0A657LRL4</accession>
<dbReference type="RefSeq" id="WP_071833771.1">
    <property type="nucleotide sequence ID" value="NZ_LSRP01000094.1"/>
</dbReference>
<dbReference type="Proteomes" id="UP000182661">
    <property type="component" value="Unassembled WGS sequence"/>
</dbReference>
<feature type="region of interest" description="Disordered" evidence="1">
    <location>
        <begin position="156"/>
        <end position="187"/>
    </location>
</feature>
<sequence>MLKLVFTGVWVCAVSLGSVYASMKYASAPVVTDEEAARRASEEYVTGEMLTVPVITNGAVQGYFLTKLSFSVKKDKIKTLPIPLKQMVTDLLFDILVGDQLINVADTSKFDMVHFKTAVKDGLNAKIRDEVITEVLVENLEYLSKADVARIADSQNQPRQVPVAIKDKDGNVARDVVPGKPSSEAAE</sequence>
<keyword evidence="3" id="KW-1185">Reference proteome</keyword>
<reference evidence="2 3" key="1">
    <citation type="submission" date="2016-02" db="EMBL/GenBank/DDBJ databases">
        <title>Genome sequencing of a beta-galactosidase producing bacteria Rhizobium sp. 59.</title>
        <authorList>
            <person name="Wang D."/>
            <person name="Kot W."/>
            <person name="Qin Y."/>
            <person name="Hansen L."/>
            <person name="Naqvi K."/>
            <person name="Rensing C."/>
        </authorList>
    </citation>
    <scope>NUCLEOTIDE SEQUENCE [LARGE SCALE GENOMIC DNA]</scope>
    <source>
        <strain evidence="2 3">59</strain>
    </source>
</reference>
<evidence type="ECO:0000313" key="2">
    <source>
        <dbReference type="EMBL" id="OJF95386.1"/>
    </source>
</evidence>
<evidence type="ECO:0000313" key="3">
    <source>
        <dbReference type="Proteomes" id="UP000182661"/>
    </source>
</evidence>
<dbReference type="OrthoDB" id="7847400at2"/>
<protein>
    <recommendedName>
        <fullName evidence="4">Flagellar basal body-associated protein FliL</fullName>
    </recommendedName>
</protein>
<gene>
    <name evidence="2" type="ORF">AX760_19490</name>
</gene>
<comment type="caution">
    <text evidence="2">The sequence shown here is derived from an EMBL/GenBank/DDBJ whole genome shotgun (WGS) entry which is preliminary data.</text>
</comment>
<organism evidence="2 3">
    <name type="scientific">Pararhizobium antarcticum</name>
    <dbReference type="NCBI Taxonomy" id="1798805"/>
    <lineage>
        <taxon>Bacteria</taxon>
        <taxon>Pseudomonadati</taxon>
        <taxon>Pseudomonadota</taxon>
        <taxon>Alphaproteobacteria</taxon>
        <taxon>Hyphomicrobiales</taxon>
        <taxon>Rhizobiaceae</taxon>
        <taxon>Rhizobium/Agrobacterium group</taxon>
        <taxon>Pararhizobium</taxon>
    </lineage>
</organism>
<name>A0A657LRL4_9HYPH</name>
<evidence type="ECO:0000256" key="1">
    <source>
        <dbReference type="SAM" id="MobiDB-lite"/>
    </source>
</evidence>
<dbReference type="EMBL" id="LSRP01000094">
    <property type="protein sequence ID" value="OJF95386.1"/>
    <property type="molecule type" value="Genomic_DNA"/>
</dbReference>
<proteinExistence type="predicted"/>
<evidence type="ECO:0008006" key="4">
    <source>
        <dbReference type="Google" id="ProtNLM"/>
    </source>
</evidence>